<dbReference type="PANTHER" id="PTHR23507:SF1">
    <property type="entry name" value="FI18259P1-RELATED"/>
    <property type="match status" value="1"/>
</dbReference>
<evidence type="ECO:0000256" key="4">
    <source>
        <dbReference type="ARBA" id="ARBA00023136"/>
    </source>
</evidence>
<evidence type="ECO:0000313" key="6">
    <source>
        <dbReference type="EMBL" id="KAK3235812.1"/>
    </source>
</evidence>
<feature type="transmembrane region" description="Helical" evidence="5">
    <location>
        <begin position="20"/>
        <end position="40"/>
    </location>
</feature>
<accession>A0AAE0BHL9</accession>
<dbReference type="PANTHER" id="PTHR23507">
    <property type="entry name" value="ZGC:174356"/>
    <property type="match status" value="1"/>
</dbReference>
<dbReference type="GO" id="GO:0016020">
    <property type="term" value="C:membrane"/>
    <property type="evidence" value="ECO:0007669"/>
    <property type="project" value="UniProtKB-SubCell"/>
</dbReference>
<sequence>MSEASQRTRLPQDWQPAAILVLYALSFFATRLSVFPQLVIQTVCDELFADGTDCSSDDVVKEADVWLTYLCTVEAFSSFVLTPAVTTLSDRRGRRAGLHLLTAAGACYQLLICFWIRDLTSLFVMVATLGGLCSMFQMLIMVYAMVADKQDAGERAEAFGRLECGVWIGVMLGPLVGSATSSASLGGLDDTRAPFLASGLLMLLALVCTFLVRETHGQMEITPLKWQRLTPLSLGYLLKSRRFFFLSLALTLSTAAQVGNTTPINLYTKRVFNWGSSTVGDLASVAGVGAVLANGVLLRVLQQRRVSELNQIISACCLNFVGCCILIGSPNRAWMVFVGDFLAAFGGIVFPIYRAIMSRATCAAEQGMLFGCLEMTEIIGYILAPLTFGPLFFFFESLNVPSLTFILPPVLNGAAVLIASSLLRCDKAMPIISPVHDSAGNGDDQLEDVRVPLLVDVEKPLCDHNEVSQRMMMGAKQSMVSQSVASVQPLK</sequence>
<evidence type="ECO:0000313" key="7">
    <source>
        <dbReference type="Proteomes" id="UP001190700"/>
    </source>
</evidence>
<feature type="transmembrane region" description="Helical" evidence="5">
    <location>
        <begin position="334"/>
        <end position="356"/>
    </location>
</feature>
<gene>
    <name evidence="6" type="ORF">CYMTET_54013</name>
</gene>
<feature type="transmembrane region" description="Helical" evidence="5">
    <location>
        <begin position="66"/>
        <end position="86"/>
    </location>
</feature>
<comment type="caution">
    <text evidence="6">The sequence shown here is derived from an EMBL/GenBank/DDBJ whole genome shotgun (WGS) entry which is preliminary data.</text>
</comment>
<keyword evidence="4 5" id="KW-0472">Membrane</keyword>
<feature type="transmembrane region" description="Helical" evidence="5">
    <location>
        <begin position="312"/>
        <end position="328"/>
    </location>
</feature>
<evidence type="ECO:0000256" key="3">
    <source>
        <dbReference type="ARBA" id="ARBA00022989"/>
    </source>
</evidence>
<feature type="transmembrane region" description="Helical" evidence="5">
    <location>
        <begin position="243"/>
        <end position="262"/>
    </location>
</feature>
<dbReference type="AlphaFoldDB" id="A0AAE0BHL9"/>
<dbReference type="GO" id="GO:0022857">
    <property type="term" value="F:transmembrane transporter activity"/>
    <property type="evidence" value="ECO:0007669"/>
    <property type="project" value="InterPro"/>
</dbReference>
<organism evidence="6 7">
    <name type="scientific">Cymbomonas tetramitiformis</name>
    <dbReference type="NCBI Taxonomy" id="36881"/>
    <lineage>
        <taxon>Eukaryota</taxon>
        <taxon>Viridiplantae</taxon>
        <taxon>Chlorophyta</taxon>
        <taxon>Pyramimonadophyceae</taxon>
        <taxon>Pyramimonadales</taxon>
        <taxon>Pyramimonadaceae</taxon>
        <taxon>Cymbomonas</taxon>
    </lineage>
</organism>
<name>A0AAE0BHL9_9CHLO</name>
<feature type="transmembrane region" description="Helical" evidence="5">
    <location>
        <begin position="282"/>
        <end position="300"/>
    </location>
</feature>
<evidence type="ECO:0000256" key="2">
    <source>
        <dbReference type="ARBA" id="ARBA00022692"/>
    </source>
</evidence>
<keyword evidence="7" id="KW-1185">Reference proteome</keyword>
<keyword evidence="2 5" id="KW-0812">Transmembrane</keyword>
<dbReference type="InterPro" id="IPR036259">
    <property type="entry name" value="MFS_trans_sf"/>
</dbReference>
<dbReference type="SUPFAM" id="SSF103473">
    <property type="entry name" value="MFS general substrate transporter"/>
    <property type="match status" value="1"/>
</dbReference>
<feature type="transmembrane region" description="Helical" evidence="5">
    <location>
        <begin position="98"/>
        <end position="117"/>
    </location>
</feature>
<dbReference type="Pfam" id="PF07690">
    <property type="entry name" value="MFS_1"/>
    <property type="match status" value="1"/>
</dbReference>
<evidence type="ECO:0000256" key="1">
    <source>
        <dbReference type="ARBA" id="ARBA00004141"/>
    </source>
</evidence>
<dbReference type="EMBL" id="LGRX02035215">
    <property type="protein sequence ID" value="KAK3235812.1"/>
    <property type="molecule type" value="Genomic_DNA"/>
</dbReference>
<feature type="transmembrane region" description="Helical" evidence="5">
    <location>
        <begin position="193"/>
        <end position="212"/>
    </location>
</feature>
<feature type="transmembrane region" description="Helical" evidence="5">
    <location>
        <begin position="123"/>
        <end position="146"/>
    </location>
</feature>
<reference evidence="6 7" key="1">
    <citation type="journal article" date="2015" name="Genome Biol. Evol.">
        <title>Comparative Genomics of a Bacterivorous Green Alga Reveals Evolutionary Causalities and Consequences of Phago-Mixotrophic Mode of Nutrition.</title>
        <authorList>
            <person name="Burns J.A."/>
            <person name="Paasch A."/>
            <person name="Narechania A."/>
            <person name="Kim E."/>
        </authorList>
    </citation>
    <scope>NUCLEOTIDE SEQUENCE [LARGE SCALE GENOMIC DNA]</scope>
    <source>
        <strain evidence="6 7">PLY_AMNH</strain>
    </source>
</reference>
<protein>
    <submittedName>
        <fullName evidence="6">Uncharacterized protein</fullName>
    </submittedName>
</protein>
<dbReference type="Proteomes" id="UP001190700">
    <property type="component" value="Unassembled WGS sequence"/>
</dbReference>
<feature type="transmembrane region" description="Helical" evidence="5">
    <location>
        <begin position="368"/>
        <end position="393"/>
    </location>
</feature>
<proteinExistence type="predicted"/>
<feature type="transmembrane region" description="Helical" evidence="5">
    <location>
        <begin position="405"/>
        <end position="423"/>
    </location>
</feature>
<keyword evidence="3 5" id="KW-1133">Transmembrane helix</keyword>
<dbReference type="Gene3D" id="1.20.1250.20">
    <property type="entry name" value="MFS general substrate transporter like domains"/>
    <property type="match status" value="1"/>
</dbReference>
<dbReference type="InterPro" id="IPR011701">
    <property type="entry name" value="MFS"/>
</dbReference>
<comment type="subcellular location">
    <subcellularLocation>
        <location evidence="1">Membrane</location>
        <topology evidence="1">Multi-pass membrane protein</topology>
    </subcellularLocation>
</comment>
<feature type="transmembrane region" description="Helical" evidence="5">
    <location>
        <begin position="158"/>
        <end position="181"/>
    </location>
</feature>
<evidence type="ECO:0000256" key="5">
    <source>
        <dbReference type="SAM" id="Phobius"/>
    </source>
</evidence>